<dbReference type="Gene3D" id="3.30.450.90">
    <property type="match status" value="1"/>
</dbReference>
<feature type="domain" description="Bacterial type II secretion system protein E" evidence="2">
    <location>
        <begin position="194"/>
        <end position="208"/>
    </location>
</feature>
<proteinExistence type="inferred from homology"/>
<dbReference type="GO" id="GO:0016887">
    <property type="term" value="F:ATP hydrolysis activity"/>
    <property type="evidence" value="ECO:0007669"/>
    <property type="project" value="InterPro"/>
</dbReference>
<dbReference type="CDD" id="cd01131">
    <property type="entry name" value="PilT"/>
    <property type="match status" value="1"/>
</dbReference>
<evidence type="ECO:0000313" key="4">
    <source>
        <dbReference type="Proteomes" id="UP000178450"/>
    </source>
</evidence>
<comment type="similarity">
    <text evidence="1">Belongs to the GSP E family.</text>
</comment>
<dbReference type="PANTHER" id="PTHR30486">
    <property type="entry name" value="TWITCHING MOTILITY PROTEIN PILT"/>
    <property type="match status" value="1"/>
</dbReference>
<dbReference type="PROSITE" id="PS00662">
    <property type="entry name" value="T2SP_E"/>
    <property type="match status" value="1"/>
</dbReference>
<gene>
    <name evidence="3" type="ORF">A2209_02065</name>
</gene>
<dbReference type="Pfam" id="PF00437">
    <property type="entry name" value="T2SSE"/>
    <property type="match status" value="1"/>
</dbReference>
<evidence type="ECO:0000313" key="3">
    <source>
        <dbReference type="EMBL" id="OGK66315.1"/>
    </source>
</evidence>
<dbReference type="InterPro" id="IPR027417">
    <property type="entry name" value="P-loop_NTPase"/>
</dbReference>
<evidence type="ECO:0000256" key="1">
    <source>
        <dbReference type="ARBA" id="ARBA00006611"/>
    </source>
</evidence>
<dbReference type="GO" id="GO:0005524">
    <property type="term" value="F:ATP binding"/>
    <property type="evidence" value="ECO:0007669"/>
    <property type="project" value="InterPro"/>
</dbReference>
<dbReference type="Gene3D" id="3.40.50.300">
    <property type="entry name" value="P-loop containing nucleotide triphosphate hydrolases"/>
    <property type="match status" value="1"/>
</dbReference>
<dbReference type="SUPFAM" id="SSF52540">
    <property type="entry name" value="P-loop containing nucleoside triphosphate hydrolases"/>
    <property type="match status" value="1"/>
</dbReference>
<dbReference type="AlphaFoldDB" id="A0A1F7KEN8"/>
<organism evidence="3 4">
    <name type="scientific">Candidatus Roizmanbacteria bacterium RIFOXYA1_FULL_41_12</name>
    <dbReference type="NCBI Taxonomy" id="1802082"/>
    <lineage>
        <taxon>Bacteria</taxon>
        <taxon>Candidatus Roizmaniibacteriota</taxon>
    </lineage>
</organism>
<dbReference type="NCBIfam" id="TIGR01420">
    <property type="entry name" value="pilT_fam"/>
    <property type="match status" value="1"/>
</dbReference>
<dbReference type="EMBL" id="MGBG01000008">
    <property type="protein sequence ID" value="OGK66315.1"/>
    <property type="molecule type" value="Genomic_DNA"/>
</dbReference>
<dbReference type="InterPro" id="IPR006321">
    <property type="entry name" value="PilT/PilU"/>
</dbReference>
<accession>A0A1F7KEN8</accession>
<name>A0A1F7KEN8_9BACT</name>
<sequence length="351" mass="40011">MINPSQLIDEVINRNASDLHLVVGYPPAVRVNTVLIQLSLYPTLTQEDVHSFIMTFTTKEQQEIYYLNKEIDFSLVHNTFRFRANAYYQLGQMSISLRLIPEKIKSLDDLKLPSILHQIPNFKQGFVLITGQTSQGKSTTMASIINEININRQLHIITVEDPIEFTYPKAKAIVSQREVKHDTLSFNNALRSVLREDPDVIVVGEMRDYETISSALTLAETGHLVFSTLHTNTATQTIDRIIDVFPEEQQPQVRVQLANVLKSIVCQRLLPDLKEEGLIPAVEILFNNSAVASLIREGKSFQIDNVLHTSASEEMILFEQYLKQMTDKGLIRKETALKYAFRTKLIQELLK</sequence>
<evidence type="ECO:0000259" key="2">
    <source>
        <dbReference type="PROSITE" id="PS00662"/>
    </source>
</evidence>
<dbReference type="InterPro" id="IPR001482">
    <property type="entry name" value="T2SS/T4SS_dom"/>
</dbReference>
<dbReference type="PANTHER" id="PTHR30486:SF16">
    <property type="entry name" value="TWITCHING MOTILITY PROTEIN PILT"/>
    <property type="match status" value="1"/>
</dbReference>
<comment type="caution">
    <text evidence="3">The sequence shown here is derived from an EMBL/GenBank/DDBJ whole genome shotgun (WGS) entry which is preliminary data.</text>
</comment>
<dbReference type="InterPro" id="IPR050921">
    <property type="entry name" value="T4SS_GSP_E_ATPase"/>
</dbReference>
<reference evidence="3 4" key="1">
    <citation type="journal article" date="2016" name="Nat. Commun.">
        <title>Thousands of microbial genomes shed light on interconnected biogeochemical processes in an aquifer system.</title>
        <authorList>
            <person name="Anantharaman K."/>
            <person name="Brown C.T."/>
            <person name="Hug L.A."/>
            <person name="Sharon I."/>
            <person name="Castelle C.J."/>
            <person name="Probst A.J."/>
            <person name="Thomas B.C."/>
            <person name="Singh A."/>
            <person name="Wilkins M.J."/>
            <person name="Karaoz U."/>
            <person name="Brodie E.L."/>
            <person name="Williams K.H."/>
            <person name="Hubbard S.S."/>
            <person name="Banfield J.F."/>
        </authorList>
    </citation>
    <scope>NUCLEOTIDE SEQUENCE [LARGE SCALE GENOMIC DNA]</scope>
</reference>
<dbReference type="Proteomes" id="UP000178450">
    <property type="component" value="Unassembled WGS sequence"/>
</dbReference>
<protein>
    <recommendedName>
        <fullName evidence="2">Bacterial type II secretion system protein E domain-containing protein</fullName>
    </recommendedName>
</protein>